<accession>A0A4V2UYE5</accession>
<proteinExistence type="predicted"/>
<dbReference type="EMBL" id="SMAJ01000007">
    <property type="protein sequence ID" value="TCT07068.1"/>
    <property type="molecule type" value="Genomic_DNA"/>
</dbReference>
<sequence length="71" mass="7997">MRQEYLQSGSFGWGGPIIRHNKSAFHHPNPDAIRHTFHLKLGALYLVALKDNLSAMGALQFCNQYVMLVSV</sequence>
<keyword evidence="2" id="KW-1185">Reference proteome</keyword>
<dbReference type="AlphaFoldDB" id="A0A4V2UYE5"/>
<dbReference type="Proteomes" id="UP000295525">
    <property type="component" value="Unassembled WGS sequence"/>
</dbReference>
<gene>
    <name evidence="1" type="ORF">EDC26_107124</name>
</gene>
<evidence type="ECO:0000313" key="1">
    <source>
        <dbReference type="EMBL" id="TCT07068.1"/>
    </source>
</evidence>
<protein>
    <submittedName>
        <fullName evidence="1">Uncharacterized protein</fullName>
    </submittedName>
</protein>
<name>A0A4V2UYE5_9BURK</name>
<organism evidence="1 2">
    <name type="scientific">Paralcaligenes ureilyticus</name>
    <dbReference type="NCBI Taxonomy" id="627131"/>
    <lineage>
        <taxon>Bacteria</taxon>
        <taxon>Pseudomonadati</taxon>
        <taxon>Pseudomonadota</taxon>
        <taxon>Betaproteobacteria</taxon>
        <taxon>Burkholderiales</taxon>
        <taxon>Alcaligenaceae</taxon>
        <taxon>Paralcaligenes</taxon>
    </lineage>
</organism>
<comment type="caution">
    <text evidence="1">The sequence shown here is derived from an EMBL/GenBank/DDBJ whole genome shotgun (WGS) entry which is preliminary data.</text>
</comment>
<evidence type="ECO:0000313" key="2">
    <source>
        <dbReference type="Proteomes" id="UP000295525"/>
    </source>
</evidence>
<reference evidence="1 2" key="1">
    <citation type="submission" date="2019-03" db="EMBL/GenBank/DDBJ databases">
        <title>Genomic Encyclopedia of Type Strains, Phase IV (KMG-IV): sequencing the most valuable type-strain genomes for metagenomic binning, comparative biology and taxonomic classification.</title>
        <authorList>
            <person name="Goeker M."/>
        </authorList>
    </citation>
    <scope>NUCLEOTIDE SEQUENCE [LARGE SCALE GENOMIC DNA]</scope>
    <source>
        <strain evidence="1 2">DSM 24591</strain>
    </source>
</reference>